<name>A0A832T3A1_9EURY</name>
<dbReference type="PROSITE" id="PS50987">
    <property type="entry name" value="HTH_ARSR_2"/>
    <property type="match status" value="1"/>
</dbReference>
<evidence type="ECO:0000256" key="1">
    <source>
        <dbReference type="ARBA" id="ARBA00023015"/>
    </source>
</evidence>
<dbReference type="Gene3D" id="1.10.287.450">
    <property type="entry name" value="Helix hairpin bin"/>
    <property type="match status" value="1"/>
</dbReference>
<dbReference type="InterPro" id="IPR036390">
    <property type="entry name" value="WH_DNA-bd_sf"/>
</dbReference>
<dbReference type="PANTHER" id="PTHR38465:SF1">
    <property type="entry name" value="HTH-TYPE TRANSCRIPTIONAL REGULATOR MJ1563-RELATED"/>
    <property type="match status" value="1"/>
</dbReference>
<dbReference type="PIRSF" id="PIRSF006707">
    <property type="entry name" value="MJ1563"/>
    <property type="match status" value="1"/>
</dbReference>
<dbReference type="InterPro" id="IPR036388">
    <property type="entry name" value="WH-like_DNA-bd_sf"/>
</dbReference>
<dbReference type="InterPro" id="IPR001845">
    <property type="entry name" value="HTH_ArsR_DNA-bd_dom"/>
</dbReference>
<dbReference type="Pfam" id="PF01022">
    <property type="entry name" value="HTH_5"/>
    <property type="match status" value="1"/>
</dbReference>
<dbReference type="PANTHER" id="PTHR38465">
    <property type="entry name" value="HTH-TYPE TRANSCRIPTIONAL REGULATOR MJ1563-RELATED"/>
    <property type="match status" value="1"/>
</dbReference>
<feature type="domain" description="HTH arsR-type" evidence="6">
    <location>
        <begin position="4"/>
        <end position="103"/>
    </location>
</feature>
<dbReference type="InterPro" id="IPR052362">
    <property type="entry name" value="HTH-GbsR_regulator"/>
</dbReference>
<sequence>MEEAKKLIIELFSELAKIHGLNKSVGAVYAILYLSDKPLTISDIMEELKISKGNVSMSLKKLEELGFVRKVWIKGERKNYYEAVDGFSSIKDIAKRKHDLIAKTYEDLKKLEEKCNEEEKEFIKQKIKGIERMKKISEKILEALNDLDNQFPYNGGIDA</sequence>
<evidence type="ECO:0000313" key="7">
    <source>
        <dbReference type="EMBL" id="HII59198.1"/>
    </source>
</evidence>
<dbReference type="Proteomes" id="UP000645676">
    <property type="component" value="Unassembled WGS sequence"/>
</dbReference>
<keyword evidence="2 4" id="KW-0238">DNA-binding</keyword>
<dbReference type="EMBL" id="DUJR01000005">
    <property type="protein sequence ID" value="HII59198.1"/>
    <property type="molecule type" value="Genomic_DNA"/>
</dbReference>
<dbReference type="InterPro" id="IPR011991">
    <property type="entry name" value="ArsR-like_HTH"/>
</dbReference>
<keyword evidence="5" id="KW-0175">Coiled coil</keyword>
<dbReference type="CDD" id="cd00090">
    <property type="entry name" value="HTH_ARSR"/>
    <property type="match status" value="1"/>
</dbReference>
<evidence type="ECO:0000313" key="8">
    <source>
        <dbReference type="Proteomes" id="UP000645676"/>
    </source>
</evidence>
<evidence type="ECO:0000259" key="6">
    <source>
        <dbReference type="PROSITE" id="PS50987"/>
    </source>
</evidence>
<dbReference type="AlphaFoldDB" id="A0A832T3A1"/>
<evidence type="ECO:0000256" key="3">
    <source>
        <dbReference type="ARBA" id="ARBA00023163"/>
    </source>
</evidence>
<comment type="caution">
    <text evidence="7">The sequence shown here is derived from an EMBL/GenBank/DDBJ whole genome shotgun (WGS) entry which is preliminary data.</text>
</comment>
<protein>
    <recommendedName>
        <fullName evidence="4">HTH-type transcriptional regulator</fullName>
    </recommendedName>
</protein>
<keyword evidence="3 4" id="KW-0804">Transcription</keyword>
<comment type="similarity">
    <text evidence="4">Belongs to the GbsR family.</text>
</comment>
<reference evidence="7" key="1">
    <citation type="journal article" date="2020" name="bioRxiv">
        <title>A rank-normalized archaeal taxonomy based on genome phylogeny resolves widespread incomplete and uneven classifications.</title>
        <authorList>
            <person name="Rinke C."/>
            <person name="Chuvochina M."/>
            <person name="Mussig A.J."/>
            <person name="Chaumeil P.-A."/>
            <person name="Waite D.W."/>
            <person name="Whitman W.B."/>
            <person name="Parks D.H."/>
            <person name="Hugenholtz P."/>
        </authorList>
    </citation>
    <scope>NUCLEOTIDE SEQUENCE</scope>
    <source>
        <strain evidence="7">UBA8849</strain>
    </source>
</reference>
<proteinExistence type="inferred from homology"/>
<gene>
    <name evidence="7" type="ORF">HA335_01240</name>
</gene>
<dbReference type="Gene3D" id="1.10.10.10">
    <property type="entry name" value="Winged helix-like DNA-binding domain superfamily/Winged helix DNA-binding domain"/>
    <property type="match status" value="1"/>
</dbReference>
<evidence type="ECO:0000256" key="2">
    <source>
        <dbReference type="ARBA" id="ARBA00023125"/>
    </source>
</evidence>
<feature type="coiled-coil region" evidence="5">
    <location>
        <begin position="94"/>
        <end position="150"/>
    </location>
</feature>
<dbReference type="InterPro" id="IPR026282">
    <property type="entry name" value="MJ1563"/>
</dbReference>
<accession>A0A832T3A1</accession>
<organism evidence="7 8">
    <name type="scientific">Methanocaldococcus jannaschii</name>
    <dbReference type="NCBI Taxonomy" id="2190"/>
    <lineage>
        <taxon>Archaea</taxon>
        <taxon>Methanobacteriati</taxon>
        <taxon>Methanobacteriota</taxon>
        <taxon>Methanomada group</taxon>
        <taxon>Methanococci</taxon>
        <taxon>Methanococcales</taxon>
        <taxon>Methanocaldococcaceae</taxon>
        <taxon>Methanocaldococcus</taxon>
    </lineage>
</organism>
<evidence type="ECO:0000256" key="4">
    <source>
        <dbReference type="PIRNR" id="PIRNR006707"/>
    </source>
</evidence>
<dbReference type="GO" id="GO:0003700">
    <property type="term" value="F:DNA-binding transcription factor activity"/>
    <property type="evidence" value="ECO:0007669"/>
    <property type="project" value="InterPro"/>
</dbReference>
<keyword evidence="1 4" id="KW-0805">Transcription regulation</keyword>
<dbReference type="GO" id="GO:0003677">
    <property type="term" value="F:DNA binding"/>
    <property type="evidence" value="ECO:0007669"/>
    <property type="project" value="UniProtKB-UniRule"/>
</dbReference>
<evidence type="ECO:0000256" key="5">
    <source>
        <dbReference type="SAM" id="Coils"/>
    </source>
</evidence>
<dbReference type="SUPFAM" id="SSF46785">
    <property type="entry name" value="Winged helix' DNA-binding domain"/>
    <property type="match status" value="1"/>
</dbReference>